<feature type="region of interest" description="Disordered" evidence="1">
    <location>
        <begin position="73"/>
        <end position="92"/>
    </location>
</feature>
<name>A0AAD8ZXG3_9PEZI</name>
<evidence type="ECO:0000313" key="2">
    <source>
        <dbReference type="EMBL" id="KAK1837473.1"/>
    </source>
</evidence>
<dbReference type="Proteomes" id="UP001243330">
    <property type="component" value="Unassembled WGS sequence"/>
</dbReference>
<dbReference type="EMBL" id="JAQOWY010001234">
    <property type="protein sequence ID" value="KAK1837473.1"/>
    <property type="molecule type" value="Genomic_DNA"/>
</dbReference>
<feature type="compositionally biased region" description="Polar residues" evidence="1">
    <location>
        <begin position="73"/>
        <end position="82"/>
    </location>
</feature>
<sequence>MRHPFSQLRTRRIKLQGIPDRRNDIDWVDDEVDVSFEDENAFPGCEVAAPSVADAVPDQKRWAFPTGFHCSTSALSTPSHQVTPKCEDMQHRPASLQIPDSLGDDDGIVDLTGNEPALTSDSVAVYEGVTAASEAQAPKLKSISQRGPKRKNRETSEIGDSESDLEEFPDIYKTLGRPVLKSDRAAKSTKTVLLGFPTTDTDKRVFGQFWTSQLMQHR</sequence>
<keyword evidence="2" id="KW-0547">Nucleotide-binding</keyword>
<evidence type="ECO:0000256" key="1">
    <source>
        <dbReference type="SAM" id="MobiDB-lite"/>
    </source>
</evidence>
<keyword evidence="3" id="KW-1185">Reference proteome</keyword>
<feature type="region of interest" description="Disordered" evidence="1">
    <location>
        <begin position="135"/>
        <end position="164"/>
    </location>
</feature>
<dbReference type="GO" id="GO:0004386">
    <property type="term" value="F:helicase activity"/>
    <property type="evidence" value="ECO:0007669"/>
    <property type="project" value="UniProtKB-KW"/>
</dbReference>
<proteinExistence type="predicted"/>
<reference evidence="2" key="1">
    <citation type="submission" date="2023-01" db="EMBL/GenBank/DDBJ databases">
        <title>Colletotrichum chrysophilum M932 genome sequence.</title>
        <authorList>
            <person name="Baroncelli R."/>
        </authorList>
    </citation>
    <scope>NUCLEOTIDE SEQUENCE</scope>
    <source>
        <strain evidence="2">M932</strain>
    </source>
</reference>
<comment type="caution">
    <text evidence="2">The sequence shown here is derived from an EMBL/GenBank/DDBJ whole genome shotgun (WGS) entry which is preliminary data.</text>
</comment>
<evidence type="ECO:0000313" key="3">
    <source>
        <dbReference type="Proteomes" id="UP001243330"/>
    </source>
</evidence>
<keyword evidence="2" id="KW-0067">ATP-binding</keyword>
<dbReference type="AlphaFoldDB" id="A0AAD8ZXG3"/>
<gene>
    <name evidence="2" type="ORF">CCHR01_19905</name>
</gene>
<organism evidence="2 3">
    <name type="scientific">Colletotrichum chrysophilum</name>
    <dbReference type="NCBI Taxonomy" id="1836956"/>
    <lineage>
        <taxon>Eukaryota</taxon>
        <taxon>Fungi</taxon>
        <taxon>Dikarya</taxon>
        <taxon>Ascomycota</taxon>
        <taxon>Pezizomycotina</taxon>
        <taxon>Sordariomycetes</taxon>
        <taxon>Hypocreomycetidae</taxon>
        <taxon>Glomerellales</taxon>
        <taxon>Glomerellaceae</taxon>
        <taxon>Colletotrichum</taxon>
        <taxon>Colletotrichum gloeosporioides species complex</taxon>
    </lineage>
</organism>
<accession>A0AAD8ZXG3</accession>
<protein>
    <submittedName>
        <fullName evidence="2">RecQ family ATP-dependent DNA helicase</fullName>
    </submittedName>
</protein>
<keyword evidence="2" id="KW-0378">Hydrolase</keyword>
<keyword evidence="2" id="KW-0347">Helicase</keyword>